<organism evidence="6 7">
    <name type="scientific">Luedemannella helvata</name>
    <dbReference type="NCBI Taxonomy" id="349315"/>
    <lineage>
        <taxon>Bacteria</taxon>
        <taxon>Bacillati</taxon>
        <taxon>Actinomycetota</taxon>
        <taxon>Actinomycetes</taxon>
        <taxon>Micromonosporales</taxon>
        <taxon>Micromonosporaceae</taxon>
        <taxon>Luedemannella</taxon>
    </lineage>
</organism>
<name>A0ABN2JWL7_9ACTN</name>
<dbReference type="PROSITE" id="PS51683">
    <property type="entry name" value="SAM_OMT_II"/>
    <property type="match status" value="1"/>
</dbReference>
<keyword evidence="1 6" id="KW-0489">Methyltransferase</keyword>
<dbReference type="InterPro" id="IPR036390">
    <property type="entry name" value="WH_DNA-bd_sf"/>
</dbReference>
<reference evidence="6 7" key="1">
    <citation type="journal article" date="2019" name="Int. J. Syst. Evol. Microbiol.">
        <title>The Global Catalogue of Microorganisms (GCM) 10K type strain sequencing project: providing services to taxonomists for standard genome sequencing and annotation.</title>
        <authorList>
            <consortium name="The Broad Institute Genomics Platform"/>
            <consortium name="The Broad Institute Genome Sequencing Center for Infectious Disease"/>
            <person name="Wu L."/>
            <person name="Ma J."/>
        </authorList>
    </citation>
    <scope>NUCLEOTIDE SEQUENCE [LARGE SCALE GENOMIC DNA]</scope>
    <source>
        <strain evidence="6 7">JCM 13249</strain>
    </source>
</reference>
<evidence type="ECO:0000313" key="7">
    <source>
        <dbReference type="Proteomes" id="UP001500655"/>
    </source>
</evidence>
<dbReference type="PIRSF" id="PIRSF005739">
    <property type="entry name" value="O-mtase"/>
    <property type="match status" value="1"/>
</dbReference>
<evidence type="ECO:0000259" key="5">
    <source>
        <dbReference type="Pfam" id="PF08100"/>
    </source>
</evidence>
<dbReference type="CDD" id="cd02440">
    <property type="entry name" value="AdoMet_MTases"/>
    <property type="match status" value="1"/>
</dbReference>
<dbReference type="EMBL" id="BAAALS010000003">
    <property type="protein sequence ID" value="GAA1739325.1"/>
    <property type="molecule type" value="Genomic_DNA"/>
</dbReference>
<dbReference type="GO" id="GO:0008168">
    <property type="term" value="F:methyltransferase activity"/>
    <property type="evidence" value="ECO:0007669"/>
    <property type="project" value="UniProtKB-KW"/>
</dbReference>
<feature type="domain" description="O-methyltransferase dimerisation" evidence="5">
    <location>
        <begin position="18"/>
        <end position="92"/>
    </location>
</feature>
<dbReference type="SUPFAM" id="SSF46785">
    <property type="entry name" value="Winged helix' DNA-binding domain"/>
    <property type="match status" value="1"/>
</dbReference>
<accession>A0ABN2JWL7</accession>
<keyword evidence="3" id="KW-0949">S-adenosyl-L-methionine</keyword>
<dbReference type="InterPro" id="IPR001077">
    <property type="entry name" value="COMT_C"/>
</dbReference>
<sequence>MGQDDHGLASRDSLHLLRISEGFTPARAVQLAAELGLADLLADGPRGADELAAATSCHPGAVYRLLRALAAEGVFTETTRGRFALTPVGERLRVDHPQSLSAWVRFQSMFNEVYAAALHSVRTGEPAFPAVYGSPIFRYLEENPEQGALFNTAMAQHSRLLATVMAEAYDFSTTHTIVDVGGGDGSFLSGLLASWPDTSGVVYDLPYVADAARKQLASAGLGERCSFVGGDFLRDVPAGADAYVLKGVIHNWPDDQATTILRNCRQAMADGGRALLIEWLVPPGDTPHPSKLIDLSMLLVYGGRERTEQEYLALFADAGLRLSRVVAAAPLTVVEAVATR</sequence>
<dbReference type="InterPro" id="IPR036388">
    <property type="entry name" value="WH-like_DNA-bd_sf"/>
</dbReference>
<gene>
    <name evidence="6" type="ORF">GCM10009681_07600</name>
</gene>
<dbReference type="Gene3D" id="1.10.287.1350">
    <property type="match status" value="1"/>
</dbReference>
<dbReference type="InterPro" id="IPR029063">
    <property type="entry name" value="SAM-dependent_MTases_sf"/>
</dbReference>
<evidence type="ECO:0000259" key="4">
    <source>
        <dbReference type="Pfam" id="PF00891"/>
    </source>
</evidence>
<dbReference type="GO" id="GO:0032259">
    <property type="term" value="P:methylation"/>
    <property type="evidence" value="ECO:0007669"/>
    <property type="project" value="UniProtKB-KW"/>
</dbReference>
<evidence type="ECO:0000313" key="6">
    <source>
        <dbReference type="EMBL" id="GAA1739325.1"/>
    </source>
</evidence>
<dbReference type="Proteomes" id="UP001500655">
    <property type="component" value="Unassembled WGS sequence"/>
</dbReference>
<feature type="domain" description="O-methyltransferase C-terminal" evidence="4">
    <location>
        <begin position="120"/>
        <end position="320"/>
    </location>
</feature>
<keyword evidence="2" id="KW-0808">Transferase</keyword>
<dbReference type="PANTHER" id="PTHR43712:SF2">
    <property type="entry name" value="O-METHYLTRANSFERASE CICE"/>
    <property type="match status" value="1"/>
</dbReference>
<keyword evidence="7" id="KW-1185">Reference proteome</keyword>
<protein>
    <submittedName>
        <fullName evidence="6">Methyltransferase</fullName>
    </submittedName>
</protein>
<dbReference type="Pfam" id="PF00891">
    <property type="entry name" value="Methyltransf_2"/>
    <property type="match status" value="1"/>
</dbReference>
<dbReference type="RefSeq" id="WP_344076834.1">
    <property type="nucleotide sequence ID" value="NZ_BAAALS010000003.1"/>
</dbReference>
<evidence type="ECO:0000256" key="1">
    <source>
        <dbReference type="ARBA" id="ARBA00022603"/>
    </source>
</evidence>
<dbReference type="Gene3D" id="3.40.50.150">
    <property type="entry name" value="Vaccinia Virus protein VP39"/>
    <property type="match status" value="1"/>
</dbReference>
<dbReference type="SUPFAM" id="SSF53335">
    <property type="entry name" value="S-adenosyl-L-methionine-dependent methyltransferases"/>
    <property type="match status" value="1"/>
</dbReference>
<proteinExistence type="predicted"/>
<dbReference type="Gene3D" id="1.10.10.10">
    <property type="entry name" value="Winged helix-like DNA-binding domain superfamily/Winged helix DNA-binding domain"/>
    <property type="match status" value="1"/>
</dbReference>
<evidence type="ECO:0000256" key="2">
    <source>
        <dbReference type="ARBA" id="ARBA00022679"/>
    </source>
</evidence>
<evidence type="ECO:0000256" key="3">
    <source>
        <dbReference type="ARBA" id="ARBA00022691"/>
    </source>
</evidence>
<dbReference type="InterPro" id="IPR012967">
    <property type="entry name" value="COMT_dimerisation"/>
</dbReference>
<comment type="caution">
    <text evidence="6">The sequence shown here is derived from an EMBL/GenBank/DDBJ whole genome shotgun (WGS) entry which is preliminary data.</text>
</comment>
<dbReference type="Pfam" id="PF08100">
    <property type="entry name" value="Dimerisation"/>
    <property type="match status" value="1"/>
</dbReference>
<dbReference type="PANTHER" id="PTHR43712">
    <property type="entry name" value="PUTATIVE (AFU_ORTHOLOGUE AFUA_4G14580)-RELATED"/>
    <property type="match status" value="1"/>
</dbReference>
<dbReference type="InterPro" id="IPR016461">
    <property type="entry name" value="COMT-like"/>
</dbReference>